<dbReference type="EMBL" id="FQWV01000002">
    <property type="protein sequence ID" value="SHG68477.1"/>
    <property type="molecule type" value="Genomic_DNA"/>
</dbReference>
<proteinExistence type="predicted"/>
<gene>
    <name evidence="3" type="ORF">SAMN05443636_0772</name>
</gene>
<evidence type="ECO:0000313" key="4">
    <source>
        <dbReference type="Proteomes" id="UP000184357"/>
    </source>
</evidence>
<dbReference type="SUPFAM" id="SSF109709">
    <property type="entry name" value="KorB DNA-binding domain-like"/>
    <property type="match status" value="1"/>
</dbReference>
<feature type="region of interest" description="Disordered" evidence="1">
    <location>
        <begin position="1"/>
        <end position="60"/>
    </location>
</feature>
<name>A0A1M5LTS7_9EURY</name>
<reference evidence="3 4" key="1">
    <citation type="submission" date="2016-11" db="EMBL/GenBank/DDBJ databases">
        <authorList>
            <person name="Jaros S."/>
            <person name="Januszkiewicz K."/>
            <person name="Wedrychowicz H."/>
        </authorList>
    </citation>
    <scope>NUCLEOTIDE SEQUENCE [LARGE SCALE GENOMIC DNA]</scope>
    <source>
        <strain evidence="3 4">DSM 9297</strain>
    </source>
</reference>
<dbReference type="InterPro" id="IPR055543">
    <property type="entry name" value="DUF7119"/>
</dbReference>
<dbReference type="Gene3D" id="1.10.10.2830">
    <property type="match status" value="1"/>
</dbReference>
<organism evidence="3 4">
    <name type="scientific">Halobaculum gomorrense</name>
    <dbReference type="NCBI Taxonomy" id="43928"/>
    <lineage>
        <taxon>Archaea</taxon>
        <taxon>Methanobacteriati</taxon>
        <taxon>Methanobacteriota</taxon>
        <taxon>Stenosarchaea group</taxon>
        <taxon>Halobacteria</taxon>
        <taxon>Halobacteriales</taxon>
        <taxon>Haloferacaceae</taxon>
        <taxon>Halobaculum</taxon>
    </lineage>
</organism>
<dbReference type="Proteomes" id="UP000184357">
    <property type="component" value="Unassembled WGS sequence"/>
</dbReference>
<evidence type="ECO:0000259" key="2">
    <source>
        <dbReference type="Pfam" id="PF23433"/>
    </source>
</evidence>
<accession>A0A1M5LTS7</accession>
<evidence type="ECO:0000313" key="3">
    <source>
        <dbReference type="EMBL" id="SHG68477.1"/>
    </source>
</evidence>
<keyword evidence="4" id="KW-1185">Reference proteome</keyword>
<dbReference type="Pfam" id="PF23433">
    <property type="entry name" value="DUF7119"/>
    <property type="match status" value="1"/>
</dbReference>
<feature type="compositionally biased region" description="Basic and acidic residues" evidence="1">
    <location>
        <begin position="1"/>
        <end position="29"/>
    </location>
</feature>
<dbReference type="OrthoDB" id="169823at2157"/>
<sequence length="235" mass="25310">MSHERPGDDRDDQRRASRGDRRRADREAEVGEPVVRGDPAVTGERAERAARFDPDDPESLAEAADTVRRFASEAVAGDDNVVMLRGAAACAALVRGHGSYKAAAEAAGDGVQVSFIRKWARVHDLPESIRRHVARGHIAPTAAKHIARVAGEARFDLAWAVLDADLTVREVRRAASAVNDGASTEAALRAEGVTPGTLSVALPLDVYRRLRDRASLENREPGDVIADALDASRDR</sequence>
<protein>
    <recommendedName>
        <fullName evidence="2">DUF7119 domain-containing protein</fullName>
    </recommendedName>
</protein>
<dbReference type="AlphaFoldDB" id="A0A1M5LTS7"/>
<evidence type="ECO:0000256" key="1">
    <source>
        <dbReference type="SAM" id="MobiDB-lite"/>
    </source>
</evidence>
<feature type="compositionally biased region" description="Basic and acidic residues" evidence="1">
    <location>
        <begin position="44"/>
        <end position="54"/>
    </location>
</feature>
<dbReference type="RefSeq" id="WP_073307101.1">
    <property type="nucleotide sequence ID" value="NZ_FQWV01000002.1"/>
</dbReference>
<feature type="domain" description="DUF7119" evidence="2">
    <location>
        <begin position="53"/>
        <end position="193"/>
    </location>
</feature>